<dbReference type="STRING" id="1848.SAMN05443637_11059"/>
<sequence>MIDKIRGSVAEALADVPRRGAMIAVGGFGDCGAPLALVEALCELDVRDVHVVSNNCGIGERGLARMLIEGRIARFTGSFPAHAEFLAQYRAGRIHLDLTPQGTLAERLRAGGAGIPAFYTPAGVGTMLADGTFPAAYGPDGEVLAYSEPKETREFDGRTYVLERALKPDVALIRAHRADRLGNLAFRLTARNFNPLCAMAARLTIAEVEGVVPVGELPPDQIHLPGVFVDHIVEEELIGDRAA</sequence>
<gene>
    <name evidence="2" type="ORF">SAMN05443637_11059</name>
</gene>
<dbReference type="SMART" id="SM00882">
    <property type="entry name" value="CoA_trans"/>
    <property type="match status" value="1"/>
</dbReference>
<dbReference type="AlphaFoldDB" id="A0A1M6UGB4"/>
<evidence type="ECO:0000313" key="3">
    <source>
        <dbReference type="Proteomes" id="UP000184363"/>
    </source>
</evidence>
<proteinExistence type="predicted"/>
<dbReference type="InterPro" id="IPR012792">
    <property type="entry name" value="3-oxoacid_CoA-transf_A"/>
</dbReference>
<dbReference type="GO" id="GO:0008410">
    <property type="term" value="F:CoA-transferase activity"/>
    <property type="evidence" value="ECO:0007669"/>
    <property type="project" value="InterPro"/>
</dbReference>
<dbReference type="NCBIfam" id="TIGR02429">
    <property type="entry name" value="pcaI_scoA_fam"/>
    <property type="match status" value="1"/>
</dbReference>
<dbReference type="PANTHER" id="PTHR13707:SF60">
    <property type="entry name" value="ACETATE COA-TRANSFERASE SUBUNIT ALPHA"/>
    <property type="match status" value="1"/>
</dbReference>
<dbReference type="InterPro" id="IPR037171">
    <property type="entry name" value="NagB/RpiA_transferase-like"/>
</dbReference>
<dbReference type="Proteomes" id="UP000184363">
    <property type="component" value="Unassembled WGS sequence"/>
</dbReference>
<dbReference type="SUPFAM" id="SSF100950">
    <property type="entry name" value="NagB/RpiA/CoA transferase-like"/>
    <property type="match status" value="1"/>
</dbReference>
<dbReference type="PANTHER" id="PTHR13707">
    <property type="entry name" value="KETOACID-COENZYME A TRANSFERASE"/>
    <property type="match status" value="1"/>
</dbReference>
<accession>A0A1M6UGB4</accession>
<organism evidence="2 3">
    <name type="scientific">Pseudonocardia thermophila</name>
    <dbReference type="NCBI Taxonomy" id="1848"/>
    <lineage>
        <taxon>Bacteria</taxon>
        <taxon>Bacillati</taxon>
        <taxon>Actinomycetota</taxon>
        <taxon>Actinomycetes</taxon>
        <taxon>Pseudonocardiales</taxon>
        <taxon>Pseudonocardiaceae</taxon>
        <taxon>Pseudonocardia</taxon>
    </lineage>
</organism>
<reference evidence="2 3" key="1">
    <citation type="submission" date="2016-11" db="EMBL/GenBank/DDBJ databases">
        <authorList>
            <person name="Jaros S."/>
            <person name="Januszkiewicz K."/>
            <person name="Wedrychowicz H."/>
        </authorList>
    </citation>
    <scope>NUCLEOTIDE SEQUENCE [LARGE SCALE GENOMIC DNA]</scope>
    <source>
        <strain evidence="2 3">DSM 43832</strain>
    </source>
</reference>
<dbReference type="Gene3D" id="3.40.1080.10">
    <property type="entry name" value="Glutaconate Coenzyme A-transferase"/>
    <property type="match status" value="1"/>
</dbReference>
<protein>
    <submittedName>
        <fullName evidence="2">3-oxoacid CoA-transferase subunit A</fullName>
    </submittedName>
</protein>
<dbReference type="InterPro" id="IPR004165">
    <property type="entry name" value="CoA_trans_fam_I"/>
</dbReference>
<name>A0A1M6UGB4_PSETH</name>
<keyword evidence="1 2" id="KW-0808">Transferase</keyword>
<dbReference type="Pfam" id="PF01144">
    <property type="entry name" value="CoA_trans"/>
    <property type="match status" value="1"/>
</dbReference>
<keyword evidence="3" id="KW-1185">Reference proteome</keyword>
<evidence type="ECO:0000256" key="1">
    <source>
        <dbReference type="ARBA" id="ARBA00022679"/>
    </source>
</evidence>
<dbReference type="EMBL" id="FRAP01000010">
    <property type="protein sequence ID" value="SHK68227.1"/>
    <property type="molecule type" value="Genomic_DNA"/>
</dbReference>
<evidence type="ECO:0000313" key="2">
    <source>
        <dbReference type="EMBL" id="SHK68227.1"/>
    </source>
</evidence>
<dbReference type="RefSeq" id="WP_234997260.1">
    <property type="nucleotide sequence ID" value="NZ_CALGVN010000001.1"/>
</dbReference>